<keyword evidence="3" id="KW-1185">Reference proteome</keyword>
<accession>A0A2K1J166</accession>
<dbReference type="Proteomes" id="UP000006727">
    <property type="component" value="Chromosome 18"/>
</dbReference>
<reference evidence="1 3" key="2">
    <citation type="journal article" date="2018" name="Plant J.">
        <title>The Physcomitrella patens chromosome-scale assembly reveals moss genome structure and evolution.</title>
        <authorList>
            <person name="Lang D."/>
            <person name="Ullrich K.K."/>
            <person name="Murat F."/>
            <person name="Fuchs J."/>
            <person name="Jenkins J."/>
            <person name="Haas F.B."/>
            <person name="Piednoel M."/>
            <person name="Gundlach H."/>
            <person name="Van Bel M."/>
            <person name="Meyberg R."/>
            <person name="Vives C."/>
            <person name="Morata J."/>
            <person name="Symeonidi A."/>
            <person name="Hiss M."/>
            <person name="Muchero W."/>
            <person name="Kamisugi Y."/>
            <person name="Saleh O."/>
            <person name="Blanc G."/>
            <person name="Decker E.L."/>
            <person name="van Gessel N."/>
            <person name="Grimwood J."/>
            <person name="Hayes R.D."/>
            <person name="Graham S.W."/>
            <person name="Gunter L.E."/>
            <person name="McDaniel S.F."/>
            <person name="Hoernstein S.N.W."/>
            <person name="Larsson A."/>
            <person name="Li F.W."/>
            <person name="Perroud P.F."/>
            <person name="Phillips J."/>
            <person name="Ranjan P."/>
            <person name="Rokshar D.S."/>
            <person name="Rothfels C.J."/>
            <person name="Schneider L."/>
            <person name="Shu S."/>
            <person name="Stevenson D.W."/>
            <person name="Thummler F."/>
            <person name="Tillich M."/>
            <person name="Villarreal Aguilar J.C."/>
            <person name="Widiez T."/>
            <person name="Wong G.K."/>
            <person name="Wymore A."/>
            <person name="Zhang Y."/>
            <person name="Zimmer A.D."/>
            <person name="Quatrano R.S."/>
            <person name="Mayer K.F.X."/>
            <person name="Goodstein D."/>
            <person name="Casacuberta J.M."/>
            <person name="Vandepoele K."/>
            <person name="Reski R."/>
            <person name="Cuming A.C."/>
            <person name="Tuskan G.A."/>
            <person name="Maumus F."/>
            <person name="Salse J."/>
            <person name="Schmutz J."/>
            <person name="Rensing S.A."/>
        </authorList>
    </citation>
    <scope>NUCLEOTIDE SEQUENCE [LARGE SCALE GENOMIC DNA]</scope>
    <source>
        <strain evidence="2 3">cv. Gransden 2004</strain>
    </source>
</reference>
<reference evidence="1 3" key="1">
    <citation type="journal article" date="2008" name="Science">
        <title>The Physcomitrella genome reveals evolutionary insights into the conquest of land by plants.</title>
        <authorList>
            <person name="Rensing S."/>
            <person name="Lang D."/>
            <person name="Zimmer A."/>
            <person name="Terry A."/>
            <person name="Salamov A."/>
            <person name="Shapiro H."/>
            <person name="Nishiyama T."/>
            <person name="Perroud P.-F."/>
            <person name="Lindquist E."/>
            <person name="Kamisugi Y."/>
            <person name="Tanahashi T."/>
            <person name="Sakakibara K."/>
            <person name="Fujita T."/>
            <person name="Oishi K."/>
            <person name="Shin-I T."/>
            <person name="Kuroki Y."/>
            <person name="Toyoda A."/>
            <person name="Suzuki Y."/>
            <person name="Hashimoto A."/>
            <person name="Yamaguchi K."/>
            <person name="Sugano A."/>
            <person name="Kohara Y."/>
            <person name="Fujiyama A."/>
            <person name="Anterola A."/>
            <person name="Aoki S."/>
            <person name="Ashton N."/>
            <person name="Barbazuk W.B."/>
            <person name="Barker E."/>
            <person name="Bennetzen J."/>
            <person name="Bezanilla M."/>
            <person name="Blankenship R."/>
            <person name="Cho S.H."/>
            <person name="Dutcher S."/>
            <person name="Estelle M."/>
            <person name="Fawcett J.A."/>
            <person name="Gundlach H."/>
            <person name="Hanada K."/>
            <person name="Heyl A."/>
            <person name="Hicks K.A."/>
            <person name="Hugh J."/>
            <person name="Lohr M."/>
            <person name="Mayer K."/>
            <person name="Melkozernov A."/>
            <person name="Murata T."/>
            <person name="Nelson D."/>
            <person name="Pils B."/>
            <person name="Prigge M."/>
            <person name="Reiss B."/>
            <person name="Renner T."/>
            <person name="Rombauts S."/>
            <person name="Rushton P."/>
            <person name="Sanderfoot A."/>
            <person name="Schween G."/>
            <person name="Shiu S.-H."/>
            <person name="Stueber K."/>
            <person name="Theodoulou F.L."/>
            <person name="Tu H."/>
            <person name="Van de Peer Y."/>
            <person name="Verrier P.J."/>
            <person name="Waters E."/>
            <person name="Wood A."/>
            <person name="Yang L."/>
            <person name="Cove D."/>
            <person name="Cuming A."/>
            <person name="Hasebe M."/>
            <person name="Lucas S."/>
            <person name="Mishler D.B."/>
            <person name="Reski R."/>
            <person name="Grigoriev I."/>
            <person name="Quatrano R.S."/>
            <person name="Boore J.L."/>
        </authorList>
    </citation>
    <scope>NUCLEOTIDE SEQUENCE [LARGE SCALE GENOMIC DNA]</scope>
    <source>
        <strain evidence="2 3">cv. Gransden 2004</strain>
    </source>
</reference>
<dbReference type="PaxDb" id="3218-PP1S3_279V6.1"/>
<proteinExistence type="predicted"/>
<protein>
    <submittedName>
        <fullName evidence="1 2">Uncharacterized protein</fullName>
    </submittedName>
</protein>
<dbReference type="EMBL" id="ABEU02000018">
    <property type="protein sequence ID" value="PNR35271.1"/>
    <property type="molecule type" value="Genomic_DNA"/>
</dbReference>
<sequence length="72" mass="8396">MITNLKLLRRELNLHWAWQRDRSTIVEDSIKLVKSSQHRKEETLKRRHELRSAVASGGLPNTPGVKLNKIIQ</sequence>
<reference evidence="2" key="3">
    <citation type="submission" date="2020-12" db="UniProtKB">
        <authorList>
            <consortium name="EnsemblPlants"/>
        </authorList>
    </citation>
    <scope>IDENTIFICATION</scope>
</reference>
<evidence type="ECO:0000313" key="1">
    <source>
        <dbReference type="EMBL" id="PNR35271.1"/>
    </source>
</evidence>
<gene>
    <name evidence="1" type="ORF">PHYPA_023171</name>
</gene>
<evidence type="ECO:0000313" key="2">
    <source>
        <dbReference type="EnsemblPlants" id="Pp3c18_15110V3.1"/>
    </source>
</evidence>
<organism evidence="1">
    <name type="scientific">Physcomitrium patens</name>
    <name type="common">Spreading-leaved earth moss</name>
    <name type="synonym">Physcomitrella patens</name>
    <dbReference type="NCBI Taxonomy" id="3218"/>
    <lineage>
        <taxon>Eukaryota</taxon>
        <taxon>Viridiplantae</taxon>
        <taxon>Streptophyta</taxon>
        <taxon>Embryophyta</taxon>
        <taxon>Bryophyta</taxon>
        <taxon>Bryophytina</taxon>
        <taxon>Bryopsida</taxon>
        <taxon>Funariidae</taxon>
        <taxon>Funariales</taxon>
        <taxon>Funariaceae</taxon>
        <taxon>Physcomitrium</taxon>
    </lineage>
</organism>
<dbReference type="EnsemblPlants" id="Pp3c18_15110V3.1">
    <property type="protein sequence ID" value="Pp3c18_15110V3.1"/>
    <property type="gene ID" value="Pp3c18_15110"/>
</dbReference>
<dbReference type="Gramene" id="Pp3c18_15110V3.1">
    <property type="protein sequence ID" value="Pp3c18_15110V3.1"/>
    <property type="gene ID" value="Pp3c18_15110"/>
</dbReference>
<name>A0A2K1J166_PHYPA</name>
<evidence type="ECO:0000313" key="3">
    <source>
        <dbReference type="Proteomes" id="UP000006727"/>
    </source>
</evidence>
<dbReference type="AlphaFoldDB" id="A0A2K1J166"/>